<keyword evidence="2" id="KW-1185">Reference proteome</keyword>
<sequence length="117" mass="11673">MGLARLAELHGVATTYAPSPATEVHVDDATVVAVLAALGVDASTPAAIASATEAAEREAAARLLPPTVVWWAGEPPPAWSARLPAGTVLSVDLEDGGEARLRADAGTLGLAAAEDGP</sequence>
<protein>
    <submittedName>
        <fullName evidence="1">4-alpha-glucanotransferase</fullName>
    </submittedName>
</protein>
<evidence type="ECO:0000313" key="1">
    <source>
        <dbReference type="EMBL" id="MBP0462255.1"/>
    </source>
</evidence>
<proteinExistence type="predicted"/>
<reference evidence="1" key="1">
    <citation type="submission" date="2021-03" db="EMBL/GenBank/DDBJ databases">
        <title>Whole genome sequence of Streptomyces bomunensis MMS17-BM035.</title>
        <authorList>
            <person name="Lee J.H."/>
        </authorList>
    </citation>
    <scope>NUCLEOTIDE SEQUENCE</scope>
    <source>
        <strain evidence="1">MMS17-BM035</strain>
    </source>
</reference>
<dbReference type="Proteomes" id="UP000670475">
    <property type="component" value="Unassembled WGS sequence"/>
</dbReference>
<feature type="non-terminal residue" evidence="1">
    <location>
        <position position="117"/>
    </location>
</feature>
<dbReference type="AlphaFoldDB" id="A0A940MG13"/>
<accession>A0A940MG13</accession>
<comment type="caution">
    <text evidence="1">The sequence shown here is derived from an EMBL/GenBank/DDBJ whole genome shotgun (WGS) entry which is preliminary data.</text>
</comment>
<organism evidence="1 2">
    <name type="scientific">Streptomyces montanisoli</name>
    <dbReference type="NCBI Taxonomy" id="2798581"/>
    <lineage>
        <taxon>Bacteria</taxon>
        <taxon>Bacillati</taxon>
        <taxon>Actinomycetota</taxon>
        <taxon>Actinomycetes</taxon>
        <taxon>Kitasatosporales</taxon>
        <taxon>Streptomycetaceae</taxon>
        <taxon>Streptomyces</taxon>
    </lineage>
</organism>
<evidence type="ECO:0000313" key="2">
    <source>
        <dbReference type="Proteomes" id="UP000670475"/>
    </source>
</evidence>
<name>A0A940MG13_9ACTN</name>
<dbReference type="EMBL" id="JAGIQL010000370">
    <property type="protein sequence ID" value="MBP0462255.1"/>
    <property type="molecule type" value="Genomic_DNA"/>
</dbReference>
<gene>
    <name evidence="1" type="ORF">JFN87_33205</name>
</gene>